<dbReference type="HAMAP" id="MF_00185">
    <property type="entry name" value="IPP_trans"/>
    <property type="match status" value="1"/>
</dbReference>
<dbReference type="PANTHER" id="PTHR11088">
    <property type="entry name" value="TRNA DIMETHYLALLYLTRANSFERASE"/>
    <property type="match status" value="1"/>
</dbReference>
<sequence length="323" mass="36790">MKAVRQLNSKKKLIVLVGPTAVGKTKTSIEIAKAFKGEIISGDSMQVYKGMDIGTAKIRSEEMEGIPHHLLDIREADESFSVAEFQSVVRQKINEITARGSVPLIVGGTGLYVQSVLYDYRFSEVEGDPIYRSELEKRASAGEGPYLYKELQAVDPSSAKDIHPNNVKRVIRALEIHHLTGTRKSDQPKAQNHELLYDAALIGLSMDREVLYKRINKRVDMMMEEGLLEEVRYFYDNGLRDAQSVQAIGYKELYEYFAGNLTLEAAVDLLKKNTRRYAKRQFTWFRNKMDVSWFDMTDEGEHLNKIKQIINFIAGKLELKSNT</sequence>
<keyword evidence="7 10" id="KW-0067">ATP-binding</keyword>
<keyword evidence="5 10" id="KW-0819">tRNA processing</keyword>
<evidence type="ECO:0000256" key="9">
    <source>
        <dbReference type="ARBA" id="ARBA00049563"/>
    </source>
</evidence>
<evidence type="ECO:0000256" key="8">
    <source>
        <dbReference type="ARBA" id="ARBA00022842"/>
    </source>
</evidence>
<evidence type="ECO:0000256" key="5">
    <source>
        <dbReference type="ARBA" id="ARBA00022694"/>
    </source>
</evidence>
<keyword evidence="8 10" id="KW-0460">Magnesium</keyword>
<proteinExistence type="inferred from homology"/>
<keyword evidence="4 10" id="KW-0808">Transferase</keyword>
<feature type="site" description="Interaction with substrate tRNA" evidence="10">
    <location>
        <position position="132"/>
    </location>
</feature>
<evidence type="ECO:0000256" key="4">
    <source>
        <dbReference type="ARBA" id="ARBA00022679"/>
    </source>
</evidence>
<comment type="similarity">
    <text evidence="3 10 13">Belongs to the IPP transferase family.</text>
</comment>
<evidence type="ECO:0000313" key="15">
    <source>
        <dbReference type="Proteomes" id="UP000287296"/>
    </source>
</evidence>
<gene>
    <name evidence="10 14" type="primary">miaA</name>
    <name evidence="14" type="ORF">D5F11_020590</name>
</gene>
<feature type="region of interest" description="Interaction with substrate tRNA" evidence="10">
    <location>
        <begin position="43"/>
        <end position="46"/>
    </location>
</feature>
<keyword evidence="6 10" id="KW-0547">Nucleotide-binding</keyword>
<dbReference type="SUPFAM" id="SSF52540">
    <property type="entry name" value="P-loop containing nucleoside triphosphate hydrolases"/>
    <property type="match status" value="2"/>
</dbReference>
<comment type="function">
    <text evidence="2 10 12">Catalyzes the transfer of a dimethylallyl group onto the adenine at position 37 in tRNAs that read codons beginning with uridine, leading to the formation of N6-(dimethylallyl)adenosine (i(6)A).</text>
</comment>
<comment type="caution">
    <text evidence="14">The sequence shown here is derived from an EMBL/GenBank/DDBJ whole genome shotgun (WGS) entry which is preliminary data.</text>
</comment>
<reference evidence="14 15" key="1">
    <citation type="submission" date="2018-12" db="EMBL/GenBank/DDBJ databases">
        <authorList>
            <person name="Sun L."/>
            <person name="Chen Z."/>
        </authorList>
    </citation>
    <scope>NUCLEOTIDE SEQUENCE [LARGE SCALE GENOMIC DNA]</scope>
    <source>
        <strain evidence="14 15">LMG 29736</strain>
    </source>
</reference>
<dbReference type="InterPro" id="IPR039657">
    <property type="entry name" value="Dimethylallyltransferase"/>
</dbReference>
<dbReference type="Pfam" id="PF01715">
    <property type="entry name" value="IPPT"/>
    <property type="match status" value="1"/>
</dbReference>
<evidence type="ECO:0000256" key="12">
    <source>
        <dbReference type="RuleBase" id="RU003784"/>
    </source>
</evidence>
<dbReference type="InterPro" id="IPR018022">
    <property type="entry name" value="IPT"/>
</dbReference>
<feature type="binding site" evidence="10">
    <location>
        <begin position="18"/>
        <end position="25"/>
    </location>
    <ligand>
        <name>ATP</name>
        <dbReference type="ChEBI" id="CHEBI:30616"/>
    </ligand>
</feature>
<feature type="binding site" evidence="10">
    <location>
        <begin position="20"/>
        <end position="25"/>
    </location>
    <ligand>
        <name>substrate</name>
    </ligand>
</feature>
<dbReference type="EC" id="2.5.1.75" evidence="10"/>
<comment type="caution">
    <text evidence="10">Lacks conserved residue(s) required for the propagation of feature annotation.</text>
</comment>
<comment type="subunit">
    <text evidence="10">Monomer.</text>
</comment>
<comment type="catalytic activity">
    <reaction evidence="9 10 11">
        <text>adenosine(37) in tRNA + dimethylallyl diphosphate = N(6)-dimethylallyladenosine(37) in tRNA + diphosphate</text>
        <dbReference type="Rhea" id="RHEA:26482"/>
        <dbReference type="Rhea" id="RHEA-COMP:10162"/>
        <dbReference type="Rhea" id="RHEA-COMP:10375"/>
        <dbReference type="ChEBI" id="CHEBI:33019"/>
        <dbReference type="ChEBI" id="CHEBI:57623"/>
        <dbReference type="ChEBI" id="CHEBI:74411"/>
        <dbReference type="ChEBI" id="CHEBI:74415"/>
        <dbReference type="EC" id="2.5.1.75"/>
    </reaction>
</comment>
<evidence type="ECO:0000256" key="11">
    <source>
        <dbReference type="RuleBase" id="RU003783"/>
    </source>
</evidence>
<dbReference type="RefSeq" id="WP_120119231.1">
    <property type="nucleotide sequence ID" value="NZ_BORJ01000001.1"/>
</dbReference>
<dbReference type="AlphaFoldDB" id="A0A429X381"/>
<dbReference type="InterPro" id="IPR027417">
    <property type="entry name" value="P-loop_NTPase"/>
</dbReference>
<evidence type="ECO:0000313" key="14">
    <source>
        <dbReference type="EMBL" id="RST57829.1"/>
    </source>
</evidence>
<dbReference type="NCBIfam" id="TIGR00174">
    <property type="entry name" value="miaA"/>
    <property type="match status" value="1"/>
</dbReference>
<dbReference type="GO" id="GO:0052381">
    <property type="term" value="F:tRNA dimethylallyltransferase activity"/>
    <property type="evidence" value="ECO:0007669"/>
    <property type="project" value="UniProtKB-UniRule"/>
</dbReference>
<evidence type="ECO:0000256" key="3">
    <source>
        <dbReference type="ARBA" id="ARBA00005842"/>
    </source>
</evidence>
<dbReference type="GO" id="GO:0005524">
    <property type="term" value="F:ATP binding"/>
    <property type="evidence" value="ECO:0007669"/>
    <property type="project" value="UniProtKB-UniRule"/>
</dbReference>
<dbReference type="EMBL" id="QYTW02000028">
    <property type="protein sequence ID" value="RST57829.1"/>
    <property type="molecule type" value="Genomic_DNA"/>
</dbReference>
<name>A0A429X381_SIMTE</name>
<evidence type="ECO:0000256" key="7">
    <source>
        <dbReference type="ARBA" id="ARBA00022840"/>
    </source>
</evidence>
<protein>
    <recommendedName>
        <fullName evidence="10">tRNA dimethylallyltransferase</fullName>
        <ecNumber evidence="10">2.5.1.75</ecNumber>
    </recommendedName>
    <alternativeName>
        <fullName evidence="10">Dimethylallyl diphosphate:tRNA dimethylallyltransferase</fullName>
        <shortName evidence="10">DMAPP:tRNA dimethylallyltransferase</shortName>
        <shortName evidence="10">DMATase</shortName>
    </alternativeName>
    <alternativeName>
        <fullName evidence="10">Isopentenyl-diphosphate:tRNA isopentenyltransferase</fullName>
        <shortName evidence="10">IPP transferase</shortName>
        <shortName evidence="10">IPPT</shortName>
        <shortName evidence="10">IPTase</shortName>
    </alternativeName>
</protein>
<dbReference type="GO" id="GO:0006400">
    <property type="term" value="P:tRNA modification"/>
    <property type="evidence" value="ECO:0007669"/>
    <property type="project" value="TreeGrafter"/>
</dbReference>
<dbReference type="PANTHER" id="PTHR11088:SF60">
    <property type="entry name" value="TRNA DIMETHYLALLYLTRANSFERASE"/>
    <property type="match status" value="1"/>
</dbReference>
<evidence type="ECO:0000256" key="13">
    <source>
        <dbReference type="RuleBase" id="RU003785"/>
    </source>
</evidence>
<evidence type="ECO:0000256" key="2">
    <source>
        <dbReference type="ARBA" id="ARBA00003213"/>
    </source>
</evidence>
<dbReference type="Proteomes" id="UP000287296">
    <property type="component" value="Unassembled WGS sequence"/>
</dbReference>
<evidence type="ECO:0000256" key="6">
    <source>
        <dbReference type="ARBA" id="ARBA00022741"/>
    </source>
</evidence>
<evidence type="ECO:0000256" key="10">
    <source>
        <dbReference type="HAMAP-Rule" id="MF_00185"/>
    </source>
</evidence>
<organism evidence="14 15">
    <name type="scientific">Siminovitchia terrae</name>
    <name type="common">Bacillus terrae</name>
    <dbReference type="NCBI Taxonomy" id="1914933"/>
    <lineage>
        <taxon>Bacteria</taxon>
        <taxon>Bacillati</taxon>
        <taxon>Bacillota</taxon>
        <taxon>Bacilli</taxon>
        <taxon>Bacillales</taxon>
        <taxon>Bacillaceae</taxon>
        <taxon>Siminovitchia</taxon>
    </lineage>
</organism>
<dbReference type="Gene3D" id="3.40.50.300">
    <property type="entry name" value="P-loop containing nucleotide triphosphate hydrolases"/>
    <property type="match status" value="1"/>
</dbReference>
<evidence type="ECO:0000256" key="1">
    <source>
        <dbReference type="ARBA" id="ARBA00001946"/>
    </source>
</evidence>
<dbReference type="OrthoDB" id="9776390at2"/>
<feature type="site" description="Interaction with substrate tRNA" evidence="10">
    <location>
        <position position="109"/>
    </location>
</feature>
<dbReference type="Gene3D" id="1.10.20.140">
    <property type="match status" value="1"/>
</dbReference>
<accession>A0A429X381</accession>
<comment type="cofactor">
    <cofactor evidence="1 10">
        <name>Mg(2+)</name>
        <dbReference type="ChEBI" id="CHEBI:18420"/>
    </cofactor>
</comment>